<dbReference type="NCBIfam" id="TIGR03915">
    <property type="entry name" value="SAM_7_link_chp"/>
    <property type="match status" value="1"/>
</dbReference>
<dbReference type="Proteomes" id="UP001595812">
    <property type="component" value="Unassembled WGS sequence"/>
</dbReference>
<dbReference type="InterPro" id="IPR023875">
    <property type="entry name" value="DNA_repair_put"/>
</dbReference>
<sequence>MAVSLKYDGSFEGFLTAVFDIYDLKLTLFDFIHPKHGEVNLFNEIHDVITDEEKSDRVWKGIEQYFSKKGRSRLYYTFLSEQKDIENVLFETIAYAFKSKTNIENDFTYSAVLKVAQMARSVHREKHRMEAFVRFKLTKDNIYFSAVTPDFNVLPLISKHFEKRYADQQWLIYDLERQFGLFYNLEKVEIVSMDLPKSLDVSKTDASTFTEEELDFQQLWKDYFNSTNIESRKNMKLHIRHVPKRYWKYLSEKQP</sequence>
<gene>
    <name evidence="2" type="ORF">ACFOSX_12170</name>
</gene>
<organism evidence="2 3">
    <name type="scientific">Winogradskyella maritima</name>
    <dbReference type="NCBI Taxonomy" id="1517766"/>
    <lineage>
        <taxon>Bacteria</taxon>
        <taxon>Pseudomonadati</taxon>
        <taxon>Bacteroidota</taxon>
        <taxon>Flavobacteriia</taxon>
        <taxon>Flavobacteriales</taxon>
        <taxon>Flavobacteriaceae</taxon>
        <taxon>Winogradskyella</taxon>
    </lineage>
</organism>
<comment type="caution">
    <text evidence="2">The sequence shown here is derived from an EMBL/GenBank/DDBJ whole genome shotgun (WGS) entry which is preliminary data.</text>
</comment>
<reference evidence="3" key="1">
    <citation type="journal article" date="2019" name="Int. J. Syst. Evol. Microbiol.">
        <title>The Global Catalogue of Microorganisms (GCM) 10K type strain sequencing project: providing services to taxonomists for standard genome sequencing and annotation.</title>
        <authorList>
            <consortium name="The Broad Institute Genomics Platform"/>
            <consortium name="The Broad Institute Genome Sequencing Center for Infectious Disease"/>
            <person name="Wu L."/>
            <person name="Ma J."/>
        </authorList>
    </citation>
    <scope>NUCLEOTIDE SEQUENCE [LARGE SCALE GENOMIC DNA]</scope>
    <source>
        <strain evidence="3">CECT 8979</strain>
    </source>
</reference>
<evidence type="ECO:0000313" key="3">
    <source>
        <dbReference type="Proteomes" id="UP001595812"/>
    </source>
</evidence>
<protein>
    <submittedName>
        <fullName evidence="2">TIGR03915 family putative DNA repair protein</fullName>
    </submittedName>
</protein>
<dbReference type="InterPro" id="IPR025404">
    <property type="entry name" value="DUF4130"/>
</dbReference>
<name>A0ABV8AJR6_9FLAO</name>
<dbReference type="EMBL" id="JBHSAT010000022">
    <property type="protein sequence ID" value="MFC3877984.1"/>
    <property type="molecule type" value="Genomic_DNA"/>
</dbReference>
<proteinExistence type="predicted"/>
<dbReference type="RefSeq" id="WP_386101450.1">
    <property type="nucleotide sequence ID" value="NZ_JBHSAT010000022.1"/>
</dbReference>
<keyword evidence="3" id="KW-1185">Reference proteome</keyword>
<evidence type="ECO:0000313" key="2">
    <source>
        <dbReference type="EMBL" id="MFC3877984.1"/>
    </source>
</evidence>
<feature type="domain" description="DUF4130" evidence="1">
    <location>
        <begin position="84"/>
        <end position="252"/>
    </location>
</feature>
<accession>A0ABV8AJR6</accession>
<evidence type="ECO:0000259" key="1">
    <source>
        <dbReference type="Pfam" id="PF13566"/>
    </source>
</evidence>
<dbReference type="Pfam" id="PF13566">
    <property type="entry name" value="DUF4130"/>
    <property type="match status" value="1"/>
</dbReference>